<dbReference type="InterPro" id="IPR049399">
    <property type="entry name" value="BDLP-like_hel"/>
</dbReference>
<evidence type="ECO:0000313" key="11">
    <source>
        <dbReference type="Proteomes" id="UP000033607"/>
    </source>
</evidence>
<feature type="transmembrane region" description="Helical" evidence="8">
    <location>
        <begin position="516"/>
        <end position="539"/>
    </location>
</feature>
<evidence type="ECO:0000256" key="8">
    <source>
        <dbReference type="SAM" id="Phobius"/>
    </source>
</evidence>
<evidence type="ECO:0000256" key="4">
    <source>
        <dbReference type="ARBA" id="ARBA00023054"/>
    </source>
</evidence>
<protein>
    <submittedName>
        <fullName evidence="10">Dynamin</fullName>
    </submittedName>
</protein>
<dbReference type="PANTHER" id="PTHR10465:SF0">
    <property type="entry name" value="SARCALUMENIN"/>
    <property type="match status" value="1"/>
</dbReference>
<reference evidence="10 11" key="1">
    <citation type="submission" date="2015-06" db="EMBL/GenBank/DDBJ databases">
        <title>Draft genome assembly of filamentous brackish cyanobacterium Limnoraphis robusta strain CS-951.</title>
        <authorList>
            <person name="Willis A."/>
            <person name="Parks M."/>
            <person name="Burford M.A."/>
        </authorList>
    </citation>
    <scope>NUCLEOTIDE SEQUENCE [LARGE SCALE GENOMIC DNA]</scope>
    <source>
        <strain evidence="10 11">CS-951</strain>
    </source>
</reference>
<feature type="coiled-coil region" evidence="7">
    <location>
        <begin position="634"/>
        <end position="668"/>
    </location>
</feature>
<organism evidence="10 11">
    <name type="scientific">Limnoraphis robusta CS-951</name>
    <dbReference type="NCBI Taxonomy" id="1637645"/>
    <lineage>
        <taxon>Bacteria</taxon>
        <taxon>Bacillati</taxon>
        <taxon>Cyanobacteriota</taxon>
        <taxon>Cyanophyceae</taxon>
        <taxon>Oscillatoriophycideae</taxon>
        <taxon>Oscillatoriales</taxon>
        <taxon>Sirenicapillariaceae</taxon>
        <taxon>Limnoraphis</taxon>
    </lineage>
</organism>
<dbReference type="GO" id="GO:0008053">
    <property type="term" value="P:mitochondrial fusion"/>
    <property type="evidence" value="ECO:0007669"/>
    <property type="project" value="TreeGrafter"/>
</dbReference>
<evidence type="ECO:0000256" key="5">
    <source>
        <dbReference type="ARBA" id="ARBA00023134"/>
    </source>
</evidence>
<dbReference type="Pfam" id="PF21808">
    <property type="entry name" value="Dynamin-like_hel_bact"/>
    <property type="match status" value="1"/>
</dbReference>
<proteinExistence type="predicted"/>
<evidence type="ECO:0000256" key="2">
    <source>
        <dbReference type="ARBA" id="ARBA00022741"/>
    </source>
</evidence>
<dbReference type="PROSITE" id="PS51718">
    <property type="entry name" value="G_DYNAMIN_2"/>
    <property type="match status" value="1"/>
</dbReference>
<name>A0A0F5YI76_9CYAN</name>
<dbReference type="PATRIC" id="fig|1637645.4.peg.4908"/>
<dbReference type="Gene3D" id="3.40.50.300">
    <property type="entry name" value="P-loop containing nucleotide triphosphate hydrolases"/>
    <property type="match status" value="1"/>
</dbReference>
<accession>A0A0F5YI76</accession>
<evidence type="ECO:0000256" key="1">
    <source>
        <dbReference type="ARBA" id="ARBA00004370"/>
    </source>
</evidence>
<evidence type="ECO:0000256" key="3">
    <source>
        <dbReference type="ARBA" id="ARBA00022801"/>
    </source>
</evidence>
<feature type="transmembrane region" description="Helical" evidence="8">
    <location>
        <begin position="546"/>
        <end position="565"/>
    </location>
</feature>
<evidence type="ECO:0000259" key="9">
    <source>
        <dbReference type="PROSITE" id="PS51718"/>
    </source>
</evidence>
<dbReference type="GO" id="GO:0016020">
    <property type="term" value="C:membrane"/>
    <property type="evidence" value="ECO:0007669"/>
    <property type="project" value="UniProtKB-SubCell"/>
</dbReference>
<keyword evidence="3" id="KW-0378">Hydrolase</keyword>
<dbReference type="CDD" id="cd09912">
    <property type="entry name" value="DLP_2"/>
    <property type="match status" value="1"/>
</dbReference>
<dbReference type="InterPro" id="IPR027417">
    <property type="entry name" value="P-loop_NTPase"/>
</dbReference>
<keyword evidence="8" id="KW-1133">Transmembrane helix</keyword>
<keyword evidence="2" id="KW-0547">Nucleotide-binding</keyword>
<evidence type="ECO:0000256" key="7">
    <source>
        <dbReference type="SAM" id="Coils"/>
    </source>
</evidence>
<dbReference type="GO" id="GO:0003924">
    <property type="term" value="F:GTPase activity"/>
    <property type="evidence" value="ECO:0007669"/>
    <property type="project" value="InterPro"/>
</dbReference>
<dbReference type="InterPro" id="IPR027094">
    <property type="entry name" value="Mitofusin_fam"/>
</dbReference>
<keyword evidence="4 7" id="KW-0175">Coiled coil</keyword>
<keyword evidence="8" id="KW-0812">Transmembrane</keyword>
<dbReference type="InterPro" id="IPR045063">
    <property type="entry name" value="Dynamin_N"/>
</dbReference>
<sequence>MIDTTKQSSLLNNLEAVSRKRYEIAHHLGNLAEILSQAEREGEQTSGKLALETDIEDLSLASQNLRKGVFRILVLGDLKRGKSTLINALIGEKLLPSDVNPCTAILTILRYGINKKVTVYFKGDKKPEELEFKDFKRQYTIDPTESKRFEQEHHLAFPDVDHAVIEYPLPLLEKGVEIVDSPGLNDTEARNQLSLSYINNCHAILFVFRAIQPFTLEERRYLENYIKERGLTVFFLINAWDEIQKEILDADDPERLENAEEKIRQVFKTNLTEYCQYNGYDLYDERVFELSSLNALRQQIKSSDASLEGTGFPEFTQALNHFLTQERAIAEFRQARTLARQTYNHVHEAVERRIPLLGEDINELKKRINSVEPEFKKLAEIRDKFQKEIQTTRNDKSKSIANSLHTYIISLGDNFANDFVRYQPDLGFLDFLSQDKREQFNTAFKQAFERYINEKMAAWEKTAEKEIKEAFSQLAQSASNYGGMYSQVTNVITEKLTQQTINSKISLDYEENSPKWASWAAGFLALASGNVAGVILAGAGFDWKNILVNYLGVIGVSSFLLLLSGGLLVSVGIWAIPLLGLGVGAVQVEQARKDFMKVIQKEFIKYLPQVANEQQETMYEIVNKCFDSYEAEILKQINNDIDARKSELDNLLQQKESQEINREKEVERLHKLDNSALSEKQNIESIYENLLSSSV</sequence>
<dbReference type="EMBL" id="LATL02000249">
    <property type="protein sequence ID" value="KKD37905.1"/>
    <property type="molecule type" value="Genomic_DNA"/>
</dbReference>
<dbReference type="GO" id="GO:0005525">
    <property type="term" value="F:GTP binding"/>
    <property type="evidence" value="ECO:0007669"/>
    <property type="project" value="UniProtKB-KW"/>
</dbReference>
<feature type="domain" description="Dynamin-type G" evidence="9">
    <location>
        <begin position="66"/>
        <end position="313"/>
    </location>
</feature>
<dbReference type="RefSeq" id="WP_046278738.1">
    <property type="nucleotide sequence ID" value="NZ_LATL02000249.1"/>
</dbReference>
<keyword evidence="5" id="KW-0342">GTP-binding</keyword>
<dbReference type="InterPro" id="IPR030381">
    <property type="entry name" value="G_DYNAMIN_dom"/>
</dbReference>
<evidence type="ECO:0000256" key="6">
    <source>
        <dbReference type="ARBA" id="ARBA00023136"/>
    </source>
</evidence>
<dbReference type="PANTHER" id="PTHR10465">
    <property type="entry name" value="TRANSMEMBRANE GTPASE FZO1"/>
    <property type="match status" value="1"/>
</dbReference>
<evidence type="ECO:0000313" key="10">
    <source>
        <dbReference type="EMBL" id="KKD37905.1"/>
    </source>
</evidence>
<dbReference type="SUPFAM" id="SSF52540">
    <property type="entry name" value="P-loop containing nucleoside triphosphate hydrolases"/>
    <property type="match status" value="1"/>
</dbReference>
<comment type="subcellular location">
    <subcellularLocation>
        <location evidence="1">Membrane</location>
    </subcellularLocation>
</comment>
<dbReference type="Proteomes" id="UP000033607">
    <property type="component" value="Unassembled WGS sequence"/>
</dbReference>
<gene>
    <name evidence="10" type="ORF">WN50_11780</name>
</gene>
<dbReference type="Pfam" id="PF00350">
    <property type="entry name" value="Dynamin_N"/>
    <property type="match status" value="1"/>
</dbReference>
<dbReference type="OrthoDB" id="5477114at2"/>
<comment type="caution">
    <text evidence="10">The sequence shown here is derived from an EMBL/GenBank/DDBJ whole genome shotgun (WGS) entry which is preliminary data.</text>
</comment>
<keyword evidence="6 8" id="KW-0472">Membrane</keyword>
<dbReference type="AlphaFoldDB" id="A0A0F5YI76"/>